<organism evidence="2">
    <name type="scientific">Catillopecten margaritatus gill symbiont</name>
    <dbReference type="NCBI Taxonomy" id="3083288"/>
    <lineage>
        <taxon>Bacteria</taxon>
        <taxon>Pseudomonadati</taxon>
        <taxon>Pseudomonadota</taxon>
        <taxon>Gammaproteobacteria</taxon>
        <taxon>sulfur-oxidizing symbionts</taxon>
    </lineage>
</organism>
<evidence type="ECO:0000256" key="1">
    <source>
        <dbReference type="SAM" id="Phobius"/>
    </source>
</evidence>
<proteinExistence type="predicted"/>
<dbReference type="AlphaFoldDB" id="A0AAU6PHQ8"/>
<gene>
    <name evidence="2" type="ORF">Ctma_1261</name>
</gene>
<name>A0AAU6PHQ8_9GAMM</name>
<evidence type="ECO:0000313" key="2">
    <source>
        <dbReference type="EMBL" id="WXU00536.1"/>
    </source>
</evidence>
<accession>A0AAU6PHQ8</accession>
<reference evidence="2" key="1">
    <citation type="submission" date="2023-10" db="EMBL/GenBank/DDBJ databases">
        <title>The first scallop-associated chemosynthetic bacterial symbiont.</title>
        <authorList>
            <person name="Lin Y.-T."/>
            <person name="Sun J."/>
            <person name="Ip J.C.-H."/>
            <person name="He X."/>
            <person name="Gao Z.-M."/>
            <person name="Perez M."/>
            <person name="Xu T."/>
            <person name="Qian P.-Y."/>
            <person name="Qiu J.-W."/>
        </authorList>
    </citation>
    <scope>NUCLEOTIDE SEQUENCE</scope>
    <source>
        <strain evidence="2">Gill1</strain>
    </source>
</reference>
<dbReference type="EMBL" id="CP138327">
    <property type="protein sequence ID" value="WXU00536.1"/>
    <property type="molecule type" value="Genomic_DNA"/>
</dbReference>
<sequence>MDKQRNTQRARRGAVITAVIVGVIAIGVFIATIVLFNPAGG</sequence>
<keyword evidence="1" id="KW-1133">Transmembrane helix</keyword>
<feature type="transmembrane region" description="Helical" evidence="1">
    <location>
        <begin position="12"/>
        <end position="36"/>
    </location>
</feature>
<protein>
    <submittedName>
        <fullName evidence="2">Uncharacterized protein</fullName>
    </submittedName>
</protein>
<keyword evidence="1" id="KW-0812">Transmembrane</keyword>
<keyword evidence="1" id="KW-0472">Membrane</keyword>